<gene>
    <name evidence="15" type="primary">LOC117145682</name>
</gene>
<evidence type="ECO:0000256" key="1">
    <source>
        <dbReference type="ARBA" id="ARBA00004141"/>
    </source>
</evidence>
<organism evidence="14 15">
    <name type="scientific">Drosophila mauritiana</name>
    <name type="common">Fruit fly</name>
    <dbReference type="NCBI Taxonomy" id="7226"/>
    <lineage>
        <taxon>Eukaryota</taxon>
        <taxon>Metazoa</taxon>
        <taxon>Ecdysozoa</taxon>
        <taxon>Arthropoda</taxon>
        <taxon>Hexapoda</taxon>
        <taxon>Insecta</taxon>
        <taxon>Pterygota</taxon>
        <taxon>Neoptera</taxon>
        <taxon>Endopterygota</taxon>
        <taxon>Diptera</taxon>
        <taxon>Brachycera</taxon>
        <taxon>Muscomorpha</taxon>
        <taxon>Ephydroidea</taxon>
        <taxon>Drosophilidae</taxon>
        <taxon>Drosophila</taxon>
        <taxon>Sophophora</taxon>
    </lineage>
</organism>
<evidence type="ECO:0000256" key="12">
    <source>
        <dbReference type="RuleBase" id="RU000679"/>
    </source>
</evidence>
<comment type="subcellular location">
    <subcellularLocation>
        <location evidence="1">Membrane</location>
        <topology evidence="1">Multi-pass membrane protein</topology>
    </subcellularLocation>
</comment>
<evidence type="ECO:0000256" key="9">
    <source>
        <dbReference type="ARBA" id="ARBA00023136"/>
    </source>
</evidence>
<dbReference type="GeneID" id="117145682"/>
<dbReference type="PANTHER" id="PTHR11690:SF157">
    <property type="entry name" value="PICKPOCKET 15"/>
    <property type="match status" value="1"/>
</dbReference>
<keyword evidence="14" id="KW-1185">Reference proteome</keyword>
<dbReference type="FunFam" id="1.10.287.770:FF:000012">
    <property type="entry name" value="Pickpocket 10"/>
    <property type="match status" value="1"/>
</dbReference>
<dbReference type="Gene3D" id="1.10.287.770">
    <property type="entry name" value="YojJ-like"/>
    <property type="match status" value="1"/>
</dbReference>
<proteinExistence type="inferred from homology"/>
<reference evidence="15" key="1">
    <citation type="submission" date="2025-08" db="UniProtKB">
        <authorList>
            <consortium name="RefSeq"/>
        </authorList>
    </citation>
    <scope>IDENTIFICATION</scope>
    <source>
        <strain evidence="15">Mau12</strain>
        <tissue evidence="15">Whole Body</tissue>
    </source>
</reference>
<keyword evidence="3 12" id="KW-0813">Transport</keyword>
<evidence type="ECO:0000256" key="5">
    <source>
        <dbReference type="ARBA" id="ARBA00022692"/>
    </source>
</evidence>
<dbReference type="RefSeq" id="XP_033167315.1">
    <property type="nucleotide sequence ID" value="XM_033311424.1"/>
</dbReference>
<dbReference type="PANTHER" id="PTHR11690">
    <property type="entry name" value="AMILORIDE-SENSITIVE SODIUM CHANNEL-RELATED"/>
    <property type="match status" value="1"/>
</dbReference>
<evidence type="ECO:0000256" key="4">
    <source>
        <dbReference type="ARBA" id="ARBA00022461"/>
    </source>
</evidence>
<accession>A0A6P8KDQ8</accession>
<evidence type="ECO:0000313" key="14">
    <source>
        <dbReference type="Proteomes" id="UP000515162"/>
    </source>
</evidence>
<dbReference type="Pfam" id="PF00858">
    <property type="entry name" value="ASC"/>
    <property type="match status" value="1"/>
</dbReference>
<feature type="transmembrane region" description="Helical" evidence="13">
    <location>
        <begin position="50"/>
        <end position="67"/>
    </location>
</feature>
<keyword evidence="10 12" id="KW-0739">Sodium transport</keyword>
<evidence type="ECO:0000256" key="11">
    <source>
        <dbReference type="ARBA" id="ARBA00023303"/>
    </source>
</evidence>
<sequence length="483" mass="54497">MGETEKAKGQVLARKRGYGFVTNIKDYCTNCTLAGFAYIANSRLHFTERIFWLICVFMSSLGCYQLIMGYQRSFPTRAVSIVYESLPPFSKWKFPAVSVCELAYRGNLFPKFEEYITSLGVDVTGDYPYDVETGISILLFPALYNENGLKGKCGTVHKNCTAACARCPSDNYRQILTWYGANCSDLFVECKLSHVPFDCCRHFLPLLTPFGRCYMLNSLLNNEPGSKHWLPNELDPAYQKAVINVITRLDVQISVINAEDIPHTAFFPPGIPLITEGLSKYMQFNQVAMKNDPDVKDIDPKIRSCFFPEEIPADSIYKSYSFSVCITECIRRLQMKACNCTSFLYNPNADPRYPDCDLEGFLCLEKTRMIKPDSRVLVNNNKGNNASCGCLPSCNDGDITTIYEPLLFVRNPNKYYNGTLDMPFLPTDQYRRQSLRTPLDVVVSMGGMLGLFLGASILSAIEFVYYFTVRPLSNMLGARAARA</sequence>
<dbReference type="Gene3D" id="2.60.470.10">
    <property type="entry name" value="Acid-sensing ion channels like domains"/>
    <property type="match status" value="1"/>
</dbReference>
<feature type="transmembrane region" description="Helical" evidence="13">
    <location>
        <begin position="441"/>
        <end position="467"/>
    </location>
</feature>
<evidence type="ECO:0000256" key="8">
    <source>
        <dbReference type="ARBA" id="ARBA00023065"/>
    </source>
</evidence>
<keyword evidence="8 12" id="KW-0406">Ion transport</keyword>
<dbReference type="InterPro" id="IPR001873">
    <property type="entry name" value="ENaC"/>
</dbReference>
<evidence type="ECO:0000256" key="2">
    <source>
        <dbReference type="ARBA" id="ARBA00007193"/>
    </source>
</evidence>
<evidence type="ECO:0000256" key="7">
    <source>
        <dbReference type="ARBA" id="ARBA00023053"/>
    </source>
</evidence>
<evidence type="ECO:0000256" key="3">
    <source>
        <dbReference type="ARBA" id="ARBA00022448"/>
    </source>
</evidence>
<name>A0A6P8KDQ8_DROMA</name>
<comment type="similarity">
    <text evidence="2 12">Belongs to the amiloride-sensitive sodium channel (TC 1.A.6) family.</text>
</comment>
<keyword evidence="4 12" id="KW-0894">Sodium channel</keyword>
<dbReference type="PRINTS" id="PR01078">
    <property type="entry name" value="AMINACHANNEL"/>
</dbReference>
<evidence type="ECO:0000313" key="15">
    <source>
        <dbReference type="RefSeq" id="XP_033167315.1"/>
    </source>
</evidence>
<dbReference type="AlphaFoldDB" id="A0A6P8KDQ8"/>
<dbReference type="GO" id="GO:0005886">
    <property type="term" value="C:plasma membrane"/>
    <property type="evidence" value="ECO:0007669"/>
    <property type="project" value="TreeGrafter"/>
</dbReference>
<keyword evidence="11 12" id="KW-0407">Ion channel</keyword>
<dbReference type="Proteomes" id="UP000515162">
    <property type="component" value="Chromosome 3R"/>
</dbReference>
<protein>
    <submittedName>
        <fullName evidence="15">Uncharacterized protein LOC117145682</fullName>
    </submittedName>
</protein>
<keyword evidence="5 12" id="KW-0812">Transmembrane</keyword>
<evidence type="ECO:0000256" key="6">
    <source>
        <dbReference type="ARBA" id="ARBA00022989"/>
    </source>
</evidence>
<evidence type="ECO:0000256" key="10">
    <source>
        <dbReference type="ARBA" id="ARBA00023201"/>
    </source>
</evidence>
<keyword evidence="6 13" id="KW-1133">Transmembrane helix</keyword>
<dbReference type="GO" id="GO:0015280">
    <property type="term" value="F:ligand-gated sodium channel activity"/>
    <property type="evidence" value="ECO:0007669"/>
    <property type="project" value="TreeGrafter"/>
</dbReference>
<evidence type="ECO:0000256" key="13">
    <source>
        <dbReference type="SAM" id="Phobius"/>
    </source>
</evidence>
<keyword evidence="7" id="KW-0915">Sodium</keyword>
<keyword evidence="9 13" id="KW-0472">Membrane</keyword>